<dbReference type="EMBL" id="MKKU01000318">
    <property type="protein sequence ID" value="RNF15695.1"/>
    <property type="molecule type" value="Genomic_DNA"/>
</dbReference>
<feature type="region of interest" description="Disordered" evidence="1">
    <location>
        <begin position="94"/>
        <end position="118"/>
    </location>
</feature>
<feature type="region of interest" description="Disordered" evidence="1">
    <location>
        <begin position="1"/>
        <end position="35"/>
    </location>
</feature>
<feature type="compositionally biased region" description="Low complexity" evidence="1">
    <location>
        <begin position="95"/>
        <end position="105"/>
    </location>
</feature>
<organism evidence="2 3">
    <name type="scientific">Trypanosoma conorhini</name>
    <dbReference type="NCBI Taxonomy" id="83891"/>
    <lineage>
        <taxon>Eukaryota</taxon>
        <taxon>Discoba</taxon>
        <taxon>Euglenozoa</taxon>
        <taxon>Kinetoplastea</taxon>
        <taxon>Metakinetoplastina</taxon>
        <taxon>Trypanosomatida</taxon>
        <taxon>Trypanosomatidae</taxon>
        <taxon>Trypanosoma</taxon>
    </lineage>
</organism>
<evidence type="ECO:0000313" key="2">
    <source>
        <dbReference type="EMBL" id="RNF15695.1"/>
    </source>
</evidence>
<dbReference type="AlphaFoldDB" id="A0A422PDA7"/>
<evidence type="ECO:0000313" key="3">
    <source>
        <dbReference type="Proteomes" id="UP000284403"/>
    </source>
</evidence>
<name>A0A422PDA7_9TRYP</name>
<keyword evidence="3" id="KW-1185">Reference proteome</keyword>
<gene>
    <name evidence="2" type="ORF">Tco025E_05429</name>
</gene>
<sequence>MTPHSSDAAAKPESDAATRLDFYLPPPDHRAYRRGKIQRLRDQITAWRRQSRGGVAQTSARGGSADLPLWKAANATPTRRNVSRHEKVLLLSRVAPTPRSGRRTPSPAPHGDSHEKPLRLASYTNTLNSNTRATPLLGRVTEVPYFHDHTIFCLPRDRRAVAATAATTAAASVAAAETSGTLDDSDGAPRAEPGVCFCYGVTSNSEEMARHCEHASPAGKTTNSGATPPVKSTISSSSFKETASFSFSSPGSNGFRAASASASASAAAASVSAKRKALTVDSSFATKTQSVELAMAVHAERTRRSSTMQRPQSESLRQRVFERTMEIPIDWREFERLSSGCKASPPATLLEERASTPSLGHTRLTATSATGTEGRVPMRLYNICMKRRLANSEGSMEKASSFPRLGTRVTLSKSWV</sequence>
<evidence type="ECO:0000256" key="1">
    <source>
        <dbReference type="SAM" id="MobiDB-lite"/>
    </source>
</evidence>
<proteinExistence type="predicted"/>
<accession>A0A422PDA7</accession>
<protein>
    <submittedName>
        <fullName evidence="2">Uncharacterized protein</fullName>
    </submittedName>
</protein>
<dbReference type="RefSeq" id="XP_029227567.1">
    <property type="nucleotide sequence ID" value="XM_029372328.1"/>
</dbReference>
<comment type="caution">
    <text evidence="2">The sequence shown here is derived from an EMBL/GenBank/DDBJ whole genome shotgun (WGS) entry which is preliminary data.</text>
</comment>
<dbReference type="OrthoDB" id="249792at2759"/>
<dbReference type="GeneID" id="40319040"/>
<feature type="region of interest" description="Disordered" evidence="1">
    <location>
        <begin position="215"/>
        <end position="235"/>
    </location>
</feature>
<reference evidence="2 3" key="1">
    <citation type="journal article" date="2018" name="BMC Genomics">
        <title>Genomic comparison of Trypanosoma conorhini and Trypanosoma rangeli to Trypanosoma cruzi strains of high and low virulence.</title>
        <authorList>
            <person name="Bradwell K.R."/>
            <person name="Koparde V.N."/>
            <person name="Matveyev A.V."/>
            <person name="Serrano M.G."/>
            <person name="Alves J.M."/>
            <person name="Parikh H."/>
            <person name="Huang B."/>
            <person name="Lee V."/>
            <person name="Espinosa-Alvarez O."/>
            <person name="Ortiz P.A."/>
            <person name="Costa-Martins A.G."/>
            <person name="Teixeira M.M."/>
            <person name="Buck G.A."/>
        </authorList>
    </citation>
    <scope>NUCLEOTIDE SEQUENCE [LARGE SCALE GENOMIC DNA]</scope>
    <source>
        <strain evidence="2 3">025E</strain>
    </source>
</reference>
<dbReference type="Proteomes" id="UP000284403">
    <property type="component" value="Unassembled WGS sequence"/>
</dbReference>